<dbReference type="Proteomes" id="UP000230119">
    <property type="component" value="Unassembled WGS sequence"/>
</dbReference>
<evidence type="ECO:0000259" key="1">
    <source>
        <dbReference type="Pfam" id="PF00535"/>
    </source>
</evidence>
<dbReference type="PANTHER" id="PTHR43685">
    <property type="entry name" value="GLYCOSYLTRANSFERASE"/>
    <property type="match status" value="1"/>
</dbReference>
<proteinExistence type="predicted"/>
<evidence type="ECO:0000313" key="2">
    <source>
        <dbReference type="EMBL" id="PIV08890.1"/>
    </source>
</evidence>
<evidence type="ECO:0000313" key="3">
    <source>
        <dbReference type="Proteomes" id="UP000230119"/>
    </source>
</evidence>
<dbReference type="PANTHER" id="PTHR43685:SF2">
    <property type="entry name" value="GLYCOSYLTRANSFERASE 2-LIKE DOMAIN-CONTAINING PROTEIN"/>
    <property type="match status" value="1"/>
</dbReference>
<feature type="domain" description="Glycosyltransferase 2-like" evidence="1">
    <location>
        <begin position="6"/>
        <end position="162"/>
    </location>
</feature>
<dbReference type="EMBL" id="PEVA01000016">
    <property type="protein sequence ID" value="PIV08890.1"/>
    <property type="molecule type" value="Genomic_DNA"/>
</dbReference>
<dbReference type="Pfam" id="PF00535">
    <property type="entry name" value="Glycos_transf_2"/>
    <property type="match status" value="1"/>
</dbReference>
<gene>
    <name evidence="2" type="ORF">COS52_00375</name>
</gene>
<comment type="caution">
    <text evidence="2">The sequence shown here is derived from an EMBL/GenBank/DDBJ whole genome shotgun (WGS) entry which is preliminary data.</text>
</comment>
<dbReference type="SUPFAM" id="SSF53448">
    <property type="entry name" value="Nucleotide-diphospho-sugar transferases"/>
    <property type="match status" value="1"/>
</dbReference>
<dbReference type="InterPro" id="IPR001173">
    <property type="entry name" value="Glyco_trans_2-like"/>
</dbReference>
<dbReference type="AlphaFoldDB" id="A0A2M7BTT1"/>
<protein>
    <recommendedName>
        <fullName evidence="1">Glycosyltransferase 2-like domain-containing protein</fullName>
    </recommendedName>
</protein>
<dbReference type="InterPro" id="IPR029044">
    <property type="entry name" value="Nucleotide-diphossugar_trans"/>
</dbReference>
<name>A0A2M7BTT1_9BACT</name>
<sequence>MSPYFSLVIPAHNEQSAIGNLLDSIVAQSYRSFEVIVSDSASEDNTSKVVEEYKKAFPYFLHLDEKTPNVASARNNGAKYAQGEYLIFLDADVIIEKHFLKAVMRHIQVDHPSMMTVWNRPRPPSWRGRLIFGLMNRIVQRVQDKHPAANGPCVIMKRDLFKSINGFDESIYFGEDYDIVKRAFKKGGTMKVYKNPLLFVSTRRFDREGLIVSLFKSITALLYQFMFGPIRKPIFKYEMGGQYYENKK</sequence>
<reference evidence="3" key="1">
    <citation type="submission" date="2017-09" db="EMBL/GenBank/DDBJ databases">
        <title>Depth-based differentiation of microbial function through sediment-hosted aquifers and enrichment of novel symbionts in the deep terrestrial subsurface.</title>
        <authorList>
            <person name="Probst A.J."/>
            <person name="Ladd B."/>
            <person name="Jarett J.K."/>
            <person name="Geller-Mcgrath D.E."/>
            <person name="Sieber C.M.K."/>
            <person name="Emerson J.B."/>
            <person name="Anantharaman K."/>
            <person name="Thomas B.C."/>
            <person name="Malmstrom R."/>
            <person name="Stieglmeier M."/>
            <person name="Klingl A."/>
            <person name="Woyke T."/>
            <person name="Ryan C.M."/>
            <person name="Banfield J.F."/>
        </authorList>
    </citation>
    <scope>NUCLEOTIDE SEQUENCE [LARGE SCALE GENOMIC DNA]</scope>
</reference>
<accession>A0A2M7BTT1</accession>
<organism evidence="2 3">
    <name type="scientific">Candidatus Roizmanbacteria bacterium CG03_land_8_20_14_0_80_39_12</name>
    <dbReference type="NCBI Taxonomy" id="1974847"/>
    <lineage>
        <taxon>Bacteria</taxon>
        <taxon>Candidatus Roizmaniibacteriota</taxon>
    </lineage>
</organism>
<dbReference type="InterPro" id="IPR050834">
    <property type="entry name" value="Glycosyltransf_2"/>
</dbReference>
<dbReference type="CDD" id="cd00761">
    <property type="entry name" value="Glyco_tranf_GTA_type"/>
    <property type="match status" value="1"/>
</dbReference>
<dbReference type="Gene3D" id="3.90.550.10">
    <property type="entry name" value="Spore Coat Polysaccharide Biosynthesis Protein SpsA, Chain A"/>
    <property type="match status" value="1"/>
</dbReference>